<dbReference type="GO" id="GO:0004386">
    <property type="term" value="F:helicase activity"/>
    <property type="evidence" value="ECO:0007669"/>
    <property type="project" value="UniProtKB-KW"/>
</dbReference>
<evidence type="ECO:0000256" key="8">
    <source>
        <dbReference type="ARBA" id="ARBA00034617"/>
    </source>
</evidence>
<dbReference type="EC" id="5.6.2.4" evidence="9"/>
<evidence type="ECO:0000313" key="13">
    <source>
        <dbReference type="Proteomes" id="UP001500618"/>
    </source>
</evidence>
<dbReference type="PROSITE" id="PS51194">
    <property type="entry name" value="HELICASE_CTER"/>
    <property type="match status" value="1"/>
</dbReference>
<dbReference type="PANTHER" id="PTHR13710:SF105">
    <property type="entry name" value="ATP-DEPENDENT DNA HELICASE Q1"/>
    <property type="match status" value="1"/>
</dbReference>
<comment type="caution">
    <text evidence="12">The sequence shown here is derived from an EMBL/GenBank/DDBJ whole genome shotgun (WGS) entry which is preliminary data.</text>
</comment>
<organism evidence="12 13">
    <name type="scientific">Fodinicola feengrottensis</name>
    <dbReference type="NCBI Taxonomy" id="435914"/>
    <lineage>
        <taxon>Bacteria</taxon>
        <taxon>Bacillati</taxon>
        <taxon>Actinomycetota</taxon>
        <taxon>Actinomycetes</taxon>
        <taxon>Mycobacteriales</taxon>
        <taxon>Fodinicola</taxon>
    </lineage>
</organism>
<dbReference type="SMART" id="SM00487">
    <property type="entry name" value="DEXDc"/>
    <property type="match status" value="1"/>
</dbReference>
<dbReference type="NCBIfam" id="TIGR00614">
    <property type="entry name" value="recQ_fam"/>
    <property type="match status" value="1"/>
</dbReference>
<dbReference type="SMART" id="SM00490">
    <property type="entry name" value="HELICc"/>
    <property type="match status" value="1"/>
</dbReference>
<evidence type="ECO:0000256" key="7">
    <source>
        <dbReference type="ARBA" id="ARBA00023235"/>
    </source>
</evidence>
<dbReference type="RefSeq" id="WP_344312686.1">
    <property type="nucleotide sequence ID" value="NZ_BAAANY010000019.1"/>
</dbReference>
<evidence type="ECO:0000256" key="2">
    <source>
        <dbReference type="ARBA" id="ARBA00022741"/>
    </source>
</evidence>
<evidence type="ECO:0000256" key="9">
    <source>
        <dbReference type="ARBA" id="ARBA00034808"/>
    </source>
</evidence>
<dbReference type="InterPro" id="IPR001650">
    <property type="entry name" value="Helicase_C-like"/>
</dbReference>
<keyword evidence="13" id="KW-1185">Reference proteome</keyword>
<comment type="catalytic activity">
    <reaction evidence="8">
        <text>Couples ATP hydrolysis with the unwinding of duplex DNA by translocating in the 3'-5' direction.</text>
        <dbReference type="EC" id="5.6.2.4"/>
    </reaction>
</comment>
<name>A0ABN2HT91_9ACTN</name>
<dbReference type="Proteomes" id="UP001500618">
    <property type="component" value="Unassembled WGS sequence"/>
</dbReference>
<reference evidence="12 13" key="1">
    <citation type="journal article" date="2019" name="Int. J. Syst. Evol. Microbiol.">
        <title>The Global Catalogue of Microorganisms (GCM) 10K type strain sequencing project: providing services to taxonomists for standard genome sequencing and annotation.</title>
        <authorList>
            <consortium name="The Broad Institute Genomics Platform"/>
            <consortium name="The Broad Institute Genome Sequencing Center for Infectious Disease"/>
            <person name="Wu L."/>
            <person name="Ma J."/>
        </authorList>
    </citation>
    <scope>NUCLEOTIDE SEQUENCE [LARGE SCALE GENOMIC DNA]</scope>
    <source>
        <strain evidence="12 13">JCM 14718</strain>
    </source>
</reference>
<comment type="similarity">
    <text evidence="1">Belongs to the helicase family. RecQ subfamily.</text>
</comment>
<dbReference type="EMBL" id="BAAANY010000019">
    <property type="protein sequence ID" value="GAA1692770.1"/>
    <property type="molecule type" value="Genomic_DNA"/>
</dbReference>
<protein>
    <recommendedName>
        <fullName evidence="9">DNA 3'-5' helicase</fullName>
        <ecNumber evidence="9">5.6.2.4</ecNumber>
    </recommendedName>
</protein>
<dbReference type="InterPro" id="IPR004589">
    <property type="entry name" value="DNA_helicase_ATP-dep_RecQ"/>
</dbReference>
<feature type="domain" description="Helicase ATP-binding" evidence="10">
    <location>
        <begin position="34"/>
        <end position="209"/>
    </location>
</feature>
<evidence type="ECO:0000259" key="10">
    <source>
        <dbReference type="PROSITE" id="PS51192"/>
    </source>
</evidence>
<evidence type="ECO:0000256" key="1">
    <source>
        <dbReference type="ARBA" id="ARBA00005446"/>
    </source>
</evidence>
<dbReference type="Pfam" id="PF00270">
    <property type="entry name" value="DEAD"/>
    <property type="match status" value="1"/>
</dbReference>
<keyword evidence="7" id="KW-0413">Isomerase</keyword>
<dbReference type="Gene3D" id="3.40.50.300">
    <property type="entry name" value="P-loop containing nucleotide triphosphate hydrolases"/>
    <property type="match status" value="2"/>
</dbReference>
<accession>A0ABN2HT91</accession>
<feature type="domain" description="Helicase C-terminal" evidence="11">
    <location>
        <begin position="235"/>
        <end position="390"/>
    </location>
</feature>
<evidence type="ECO:0000256" key="6">
    <source>
        <dbReference type="ARBA" id="ARBA00023125"/>
    </source>
</evidence>
<gene>
    <name evidence="12" type="ORF">GCM10009765_47620</name>
</gene>
<dbReference type="InterPro" id="IPR011545">
    <property type="entry name" value="DEAD/DEAH_box_helicase_dom"/>
</dbReference>
<keyword evidence="6" id="KW-0238">DNA-binding</keyword>
<evidence type="ECO:0000256" key="5">
    <source>
        <dbReference type="ARBA" id="ARBA00022840"/>
    </source>
</evidence>
<dbReference type="PROSITE" id="PS51192">
    <property type="entry name" value="HELICASE_ATP_BIND_1"/>
    <property type="match status" value="1"/>
</dbReference>
<evidence type="ECO:0000256" key="4">
    <source>
        <dbReference type="ARBA" id="ARBA00022806"/>
    </source>
</evidence>
<keyword evidence="3" id="KW-0378">Hydrolase</keyword>
<dbReference type="InterPro" id="IPR014001">
    <property type="entry name" value="Helicase_ATP-bd"/>
</dbReference>
<evidence type="ECO:0000256" key="3">
    <source>
        <dbReference type="ARBA" id="ARBA00022801"/>
    </source>
</evidence>
<sequence length="689" mass="74245">MTISAELRERAQAQLGTLAGPQALLRDDQAAAISALVADHRRCVVVQRTGWGKSAVYWIATALRRAQGYGPTLVVSPLLALMRDQVGAAQRAGIHAVTLNSSNFDEWSSIEAEIAADRADVLLISPERLNSAGFRSRVLPNLAPRLGMLVVDEAHCISDWGHDFRPDYRRIRQVLAGLPAATPVLATTATANSRVIDDISSQLGDDTLTLRGPLDRKSLALSVVDMPNVPAAYAWIADALHELPGSGIVYTLTVAETERLAAFLGTQGHRAEAYSGRTDPEVRGSLEKALLANDLKALVATSSLGMGLDKPDLAFVIHLGAPSSPIAYYQQVGRAGRALDKARAVLLPTAADANIWAYFDSTAFPAERTVRRVLDVLASADRPVTITELESQAELARGRLESLLKVLDVDGAVDRAEGGWIATGDEWVYDRERYEAIAAARRAEQAVMRDYMAAKRCLMRALRESLDDPEAADCGRCSVCTGTLPAADPRPATVSAATDFLRSQTIGIEPRKRWPSGASRRGAIPTELRPEVGRALALGEDPAWGDAITTALAADEPVSQEILDGIVKVLSRWGWPQGRPTWVTWVPSRRRPRLLPDLAERVAQLGRMQLVEALQPHAGSAPWQSDAPSQGAAGIAALRRWTATTALPAGPVLLLDDECRSRWTTAVCAALLRESGAGPVYPLVLHKIL</sequence>
<dbReference type="SUPFAM" id="SSF52540">
    <property type="entry name" value="P-loop containing nucleoside triphosphate hydrolases"/>
    <property type="match status" value="1"/>
</dbReference>
<keyword evidence="5" id="KW-0067">ATP-binding</keyword>
<evidence type="ECO:0000259" key="11">
    <source>
        <dbReference type="PROSITE" id="PS51194"/>
    </source>
</evidence>
<evidence type="ECO:0000313" key="12">
    <source>
        <dbReference type="EMBL" id="GAA1692770.1"/>
    </source>
</evidence>
<keyword evidence="4 12" id="KW-0347">Helicase</keyword>
<dbReference type="InterPro" id="IPR027417">
    <property type="entry name" value="P-loop_NTPase"/>
</dbReference>
<dbReference type="Pfam" id="PF00271">
    <property type="entry name" value="Helicase_C"/>
    <property type="match status" value="1"/>
</dbReference>
<dbReference type="PANTHER" id="PTHR13710">
    <property type="entry name" value="DNA HELICASE RECQ FAMILY MEMBER"/>
    <property type="match status" value="1"/>
</dbReference>
<proteinExistence type="inferred from homology"/>
<keyword evidence="2" id="KW-0547">Nucleotide-binding</keyword>